<dbReference type="PANTHER" id="PTHR43292:SF3">
    <property type="entry name" value="ACYL-COA DEHYDROGENASE FADE29"/>
    <property type="match status" value="1"/>
</dbReference>
<evidence type="ECO:0000259" key="9">
    <source>
        <dbReference type="Pfam" id="PF02771"/>
    </source>
</evidence>
<dbReference type="InterPro" id="IPR009075">
    <property type="entry name" value="AcylCo_DH/oxidase_C"/>
</dbReference>
<comment type="caution">
    <text evidence="10">The sequence shown here is derived from an EMBL/GenBank/DDBJ whole genome shotgun (WGS) entry which is preliminary data.</text>
</comment>
<keyword evidence="3 6" id="KW-0285">Flavoprotein</keyword>
<dbReference type="InterPro" id="IPR006091">
    <property type="entry name" value="Acyl-CoA_Oxase/DH_mid-dom"/>
</dbReference>
<dbReference type="GO" id="GO:0050660">
    <property type="term" value="F:flavin adenine dinucleotide binding"/>
    <property type="evidence" value="ECO:0007669"/>
    <property type="project" value="InterPro"/>
</dbReference>
<dbReference type="Pfam" id="PF02771">
    <property type="entry name" value="Acyl-CoA_dh_N"/>
    <property type="match status" value="1"/>
</dbReference>
<evidence type="ECO:0000256" key="4">
    <source>
        <dbReference type="ARBA" id="ARBA00022827"/>
    </source>
</evidence>
<evidence type="ECO:0000256" key="1">
    <source>
        <dbReference type="ARBA" id="ARBA00001974"/>
    </source>
</evidence>
<dbReference type="SUPFAM" id="SSF56645">
    <property type="entry name" value="Acyl-CoA dehydrogenase NM domain-like"/>
    <property type="match status" value="1"/>
</dbReference>
<dbReference type="PANTHER" id="PTHR43292">
    <property type="entry name" value="ACYL-COA DEHYDROGENASE"/>
    <property type="match status" value="1"/>
</dbReference>
<dbReference type="InterPro" id="IPR052161">
    <property type="entry name" value="Mycobact_Acyl-CoA_DH"/>
</dbReference>
<name>A0A0R3N6P7_9BRAD</name>
<dbReference type="InterPro" id="IPR013786">
    <property type="entry name" value="AcylCoA_DH/ox_N"/>
</dbReference>
<organism evidence="10 11">
    <name type="scientific">Bradyrhizobium lablabi</name>
    <dbReference type="NCBI Taxonomy" id="722472"/>
    <lineage>
        <taxon>Bacteria</taxon>
        <taxon>Pseudomonadati</taxon>
        <taxon>Pseudomonadota</taxon>
        <taxon>Alphaproteobacteria</taxon>
        <taxon>Hyphomicrobiales</taxon>
        <taxon>Nitrobacteraceae</taxon>
        <taxon>Bradyrhizobium</taxon>
    </lineage>
</organism>
<dbReference type="GO" id="GO:0016627">
    <property type="term" value="F:oxidoreductase activity, acting on the CH-CH group of donors"/>
    <property type="evidence" value="ECO:0007669"/>
    <property type="project" value="InterPro"/>
</dbReference>
<reference evidence="10 11" key="1">
    <citation type="submission" date="2014-03" db="EMBL/GenBank/DDBJ databases">
        <title>Bradyrhizobium valentinum sp. nov., isolated from effective nodules of Lupinus mariae-josephae, a lupine endemic of basic-lime soils in Eastern Spain.</title>
        <authorList>
            <person name="Duran D."/>
            <person name="Rey L."/>
            <person name="Navarro A."/>
            <person name="Busquets A."/>
            <person name="Imperial J."/>
            <person name="Ruiz-Argueso T."/>
        </authorList>
    </citation>
    <scope>NUCLEOTIDE SEQUENCE [LARGE SCALE GENOMIC DNA]</scope>
    <source>
        <strain evidence="10 11">CCBAU 23086</strain>
    </source>
</reference>
<comment type="similarity">
    <text evidence="2 6">Belongs to the acyl-CoA dehydrogenase family.</text>
</comment>
<dbReference type="OrthoDB" id="9775090at2"/>
<dbReference type="Gene3D" id="2.40.110.10">
    <property type="entry name" value="Butyryl-CoA Dehydrogenase, subunit A, domain 2"/>
    <property type="match status" value="1"/>
</dbReference>
<evidence type="ECO:0000259" key="8">
    <source>
        <dbReference type="Pfam" id="PF02770"/>
    </source>
</evidence>
<dbReference type="Pfam" id="PF02770">
    <property type="entry name" value="Acyl-CoA_dh_M"/>
    <property type="match status" value="1"/>
</dbReference>
<dbReference type="InterPro" id="IPR046373">
    <property type="entry name" value="Acyl-CoA_Oxase/DH_mid-dom_sf"/>
</dbReference>
<evidence type="ECO:0000259" key="7">
    <source>
        <dbReference type="Pfam" id="PF00441"/>
    </source>
</evidence>
<accession>A0A0R3N6P7</accession>
<dbReference type="FunFam" id="2.40.110.10:FF:000011">
    <property type="entry name" value="Acyl-CoA dehydrogenase FadE34"/>
    <property type="match status" value="1"/>
</dbReference>
<dbReference type="Gene3D" id="1.10.540.10">
    <property type="entry name" value="Acyl-CoA dehydrogenase/oxidase, N-terminal domain"/>
    <property type="match status" value="1"/>
</dbReference>
<dbReference type="Pfam" id="PF00441">
    <property type="entry name" value="Acyl-CoA_dh_1"/>
    <property type="match status" value="1"/>
</dbReference>
<proteinExistence type="inferred from homology"/>
<gene>
    <name evidence="10" type="ORF">CQ14_29230</name>
</gene>
<protein>
    <submittedName>
        <fullName evidence="10">Acyl-CoA dehydrogenase</fullName>
    </submittedName>
</protein>
<sequence length="403" mass="44515">MTVIETEPPAATATGDLSGEAYRVAMRRWLRANLPASFRSDSAAFSPPTLPQSIAWEAAMYRAGLAGIIWPQAYGGHGRTLREHLIANQEIGALAMPESVNSIGKELAGPIILAVGTEEQKRRFLPAILEMRDIWCQGFSEPEAGSDLAGLRTRATRSGDTWRINGQKIWTSGAYRAQRCLVLARTGPLEDRHRGLAMFAVRLDAKGVRVRPIKSIDGRESFCEVFFDDVEVLQSDALGAPDEGWAAAIRVLEIERATNRMYRAWRFENELRHLISACKADPTLAQLVAERHYEVRLGEIVVDIEVLKAHVETAVDALVNGDRIGARGSLAKLHWSEAHQRFAALALELLAQASLPLHPAVQVARRRFEAIYLQARAETIYAGTTEIQLGIIADRILQLSKGK</sequence>
<evidence type="ECO:0000313" key="11">
    <source>
        <dbReference type="Proteomes" id="UP000051660"/>
    </source>
</evidence>
<dbReference type="InterPro" id="IPR009100">
    <property type="entry name" value="AcylCoA_DH/oxidase_NM_dom_sf"/>
</dbReference>
<evidence type="ECO:0000313" key="10">
    <source>
        <dbReference type="EMBL" id="KRR27722.1"/>
    </source>
</evidence>
<dbReference type="InterPro" id="IPR036250">
    <property type="entry name" value="AcylCo_DH-like_C"/>
</dbReference>
<keyword evidence="5 6" id="KW-0560">Oxidoreductase</keyword>
<dbReference type="InterPro" id="IPR037069">
    <property type="entry name" value="AcylCoA_DH/ox_N_sf"/>
</dbReference>
<comment type="cofactor">
    <cofactor evidence="1 6">
        <name>FAD</name>
        <dbReference type="ChEBI" id="CHEBI:57692"/>
    </cofactor>
</comment>
<keyword evidence="4 6" id="KW-0274">FAD</keyword>
<feature type="domain" description="Acyl-CoA dehydrogenase/oxidase N-terminal" evidence="9">
    <location>
        <begin position="51"/>
        <end position="130"/>
    </location>
</feature>
<dbReference type="GO" id="GO:0005886">
    <property type="term" value="C:plasma membrane"/>
    <property type="evidence" value="ECO:0007669"/>
    <property type="project" value="TreeGrafter"/>
</dbReference>
<dbReference type="EMBL" id="LLYB01000035">
    <property type="protein sequence ID" value="KRR27722.1"/>
    <property type="molecule type" value="Genomic_DNA"/>
</dbReference>
<dbReference type="RefSeq" id="WP_057856442.1">
    <property type="nucleotide sequence ID" value="NZ_LLYB01000035.1"/>
</dbReference>
<dbReference type="SUPFAM" id="SSF47203">
    <property type="entry name" value="Acyl-CoA dehydrogenase C-terminal domain-like"/>
    <property type="match status" value="1"/>
</dbReference>
<dbReference type="AlphaFoldDB" id="A0A0R3N6P7"/>
<dbReference type="Proteomes" id="UP000051660">
    <property type="component" value="Unassembled WGS sequence"/>
</dbReference>
<evidence type="ECO:0000256" key="3">
    <source>
        <dbReference type="ARBA" id="ARBA00022630"/>
    </source>
</evidence>
<feature type="domain" description="Acyl-CoA oxidase/dehydrogenase middle" evidence="8">
    <location>
        <begin position="136"/>
        <end position="230"/>
    </location>
</feature>
<evidence type="ECO:0000256" key="5">
    <source>
        <dbReference type="ARBA" id="ARBA00023002"/>
    </source>
</evidence>
<evidence type="ECO:0000256" key="6">
    <source>
        <dbReference type="RuleBase" id="RU362125"/>
    </source>
</evidence>
<feature type="domain" description="Acyl-CoA dehydrogenase/oxidase C-terminal" evidence="7">
    <location>
        <begin position="242"/>
        <end position="397"/>
    </location>
</feature>
<evidence type="ECO:0000256" key="2">
    <source>
        <dbReference type="ARBA" id="ARBA00009347"/>
    </source>
</evidence>
<dbReference type="Gene3D" id="1.20.140.10">
    <property type="entry name" value="Butyryl-CoA Dehydrogenase, subunit A, domain 3"/>
    <property type="match status" value="1"/>
</dbReference>